<evidence type="ECO:0000256" key="2">
    <source>
        <dbReference type="ARBA" id="ARBA00022748"/>
    </source>
</evidence>
<dbReference type="InterPro" id="IPR013740">
    <property type="entry name" value="Redoxin"/>
</dbReference>
<dbReference type="Pfam" id="PF08534">
    <property type="entry name" value="Redoxin"/>
    <property type="match status" value="1"/>
</dbReference>
<dbReference type="PANTHER" id="PTHR42852">
    <property type="entry name" value="THIOL:DISULFIDE INTERCHANGE PROTEIN DSBE"/>
    <property type="match status" value="1"/>
</dbReference>
<sequence>MTVALTLLLALPLTACASGAQSTSTALGVGAIEQIAPKDRKSVARITGRLLDGGTYDSAQNNGEVVVYNLWGSWCAPCRKEAPILAKVAAEYLNDGVRFVGVNVRDNDDAAKAFERKFGIDYPSLTTGSSSQALLAFGNALPPNAVPITLIVDRSGKLAARIIGVTTYVTLSALVTDAAGEVAIP</sequence>
<dbReference type="AlphaFoldDB" id="A0A2P2BX44"/>
<evidence type="ECO:0000256" key="4">
    <source>
        <dbReference type="ARBA" id="ARBA00023284"/>
    </source>
</evidence>
<dbReference type="Gene3D" id="3.40.30.10">
    <property type="entry name" value="Glutaredoxin"/>
    <property type="match status" value="1"/>
</dbReference>
<evidence type="ECO:0000313" key="6">
    <source>
        <dbReference type="EMBL" id="CUR54325.1"/>
    </source>
</evidence>
<dbReference type="PANTHER" id="PTHR42852:SF6">
    <property type="entry name" value="THIOL:DISULFIDE INTERCHANGE PROTEIN DSBE"/>
    <property type="match status" value="1"/>
</dbReference>
<dbReference type="InterPro" id="IPR036249">
    <property type="entry name" value="Thioredoxin-like_sf"/>
</dbReference>
<organism evidence="6">
    <name type="scientific">metagenome</name>
    <dbReference type="NCBI Taxonomy" id="256318"/>
    <lineage>
        <taxon>unclassified sequences</taxon>
        <taxon>metagenomes</taxon>
    </lineage>
</organism>
<evidence type="ECO:0000256" key="3">
    <source>
        <dbReference type="ARBA" id="ARBA00023157"/>
    </source>
</evidence>
<keyword evidence="4" id="KW-0676">Redox-active center</keyword>
<name>A0A2P2BX44_9ZZZZ</name>
<dbReference type="InterPro" id="IPR050553">
    <property type="entry name" value="Thioredoxin_ResA/DsbE_sf"/>
</dbReference>
<proteinExistence type="predicted"/>
<keyword evidence="3" id="KW-1015">Disulfide bond</keyword>
<dbReference type="PROSITE" id="PS51352">
    <property type="entry name" value="THIOREDOXIN_2"/>
    <property type="match status" value="1"/>
</dbReference>
<dbReference type="SUPFAM" id="SSF52833">
    <property type="entry name" value="Thioredoxin-like"/>
    <property type="match status" value="1"/>
</dbReference>
<dbReference type="CDD" id="cd02966">
    <property type="entry name" value="TlpA_like_family"/>
    <property type="match status" value="1"/>
</dbReference>
<comment type="subcellular location">
    <subcellularLocation>
        <location evidence="1">Cell envelope</location>
    </subcellularLocation>
</comment>
<reference evidence="6" key="1">
    <citation type="submission" date="2015-08" db="EMBL/GenBank/DDBJ databases">
        <authorList>
            <person name="Babu N.S."/>
            <person name="Beckwith C.J."/>
            <person name="Beseler K.G."/>
            <person name="Brison A."/>
            <person name="Carone J.V."/>
            <person name="Caskin T.P."/>
            <person name="Diamond M."/>
            <person name="Durham M.E."/>
            <person name="Foxe J.M."/>
            <person name="Go M."/>
            <person name="Henderson B.A."/>
            <person name="Jones I.B."/>
            <person name="McGettigan J.A."/>
            <person name="Micheletti S.J."/>
            <person name="Nasrallah M.E."/>
            <person name="Ortiz D."/>
            <person name="Piller C.R."/>
            <person name="Privatt S.R."/>
            <person name="Schneider S.L."/>
            <person name="Sharp S."/>
            <person name="Smith T.C."/>
            <person name="Stanton J.D."/>
            <person name="Ullery H.E."/>
            <person name="Wilson R.J."/>
            <person name="Serrano M.G."/>
            <person name="Buck G."/>
            <person name="Lee V."/>
            <person name="Wang Y."/>
            <person name="Carvalho R."/>
            <person name="Voegtly L."/>
            <person name="Shi R."/>
            <person name="Duckworth R."/>
            <person name="Johnson A."/>
            <person name="Loviza R."/>
            <person name="Walstead R."/>
            <person name="Shah Z."/>
            <person name="Kiflezghi M."/>
            <person name="Wade K."/>
            <person name="Ball S.L."/>
            <person name="Bradley K.W."/>
            <person name="Asai D.J."/>
            <person name="Bowman C.A."/>
            <person name="Russell D.A."/>
            <person name="Pope W.H."/>
            <person name="Jacobs-Sera D."/>
            <person name="Hendrix R.W."/>
            <person name="Hatfull G.F."/>
        </authorList>
    </citation>
    <scope>NUCLEOTIDE SEQUENCE</scope>
</reference>
<keyword evidence="2" id="KW-0201">Cytochrome c-type biogenesis</keyword>
<dbReference type="GO" id="GO:0016491">
    <property type="term" value="F:oxidoreductase activity"/>
    <property type="evidence" value="ECO:0007669"/>
    <property type="project" value="InterPro"/>
</dbReference>
<dbReference type="InterPro" id="IPR013766">
    <property type="entry name" value="Thioredoxin_domain"/>
</dbReference>
<dbReference type="GO" id="GO:0030313">
    <property type="term" value="C:cell envelope"/>
    <property type="evidence" value="ECO:0007669"/>
    <property type="project" value="UniProtKB-SubCell"/>
</dbReference>
<evidence type="ECO:0000259" key="5">
    <source>
        <dbReference type="PROSITE" id="PS51352"/>
    </source>
</evidence>
<dbReference type="GO" id="GO:0017004">
    <property type="term" value="P:cytochrome complex assembly"/>
    <property type="evidence" value="ECO:0007669"/>
    <property type="project" value="UniProtKB-KW"/>
</dbReference>
<protein>
    <submittedName>
        <fullName evidence="6">Putative redoxin</fullName>
    </submittedName>
</protein>
<feature type="domain" description="Thioredoxin" evidence="5">
    <location>
        <begin position="37"/>
        <end position="180"/>
    </location>
</feature>
<accession>A0A2P2BX44</accession>
<evidence type="ECO:0000256" key="1">
    <source>
        <dbReference type="ARBA" id="ARBA00004196"/>
    </source>
</evidence>
<dbReference type="EMBL" id="CZKA01000007">
    <property type="protein sequence ID" value="CUR54325.1"/>
    <property type="molecule type" value="Genomic_DNA"/>
</dbReference>
<gene>
    <name evidence="6" type="ORF">NOCA2150067</name>
</gene>